<dbReference type="InterPro" id="IPR000847">
    <property type="entry name" value="LysR_HTH_N"/>
</dbReference>
<dbReference type="SUPFAM" id="SSF46785">
    <property type="entry name" value="Winged helix' DNA-binding domain"/>
    <property type="match status" value="1"/>
</dbReference>
<dbReference type="CDD" id="cd05466">
    <property type="entry name" value="PBP2_LTTR_substrate"/>
    <property type="match status" value="1"/>
</dbReference>
<dbReference type="InterPro" id="IPR036388">
    <property type="entry name" value="WH-like_DNA-bd_sf"/>
</dbReference>
<dbReference type="PANTHER" id="PTHR30126">
    <property type="entry name" value="HTH-TYPE TRANSCRIPTIONAL REGULATOR"/>
    <property type="match status" value="1"/>
</dbReference>
<dbReference type="Pfam" id="PF00126">
    <property type="entry name" value="HTH_1"/>
    <property type="match status" value="1"/>
</dbReference>
<dbReference type="Pfam" id="PF03466">
    <property type="entry name" value="LysR_substrate"/>
    <property type="match status" value="1"/>
</dbReference>
<dbReference type="STRING" id="1121942.SAMN02745148_02868"/>
<dbReference type="GO" id="GO:0000976">
    <property type="term" value="F:transcription cis-regulatory region binding"/>
    <property type="evidence" value="ECO:0007669"/>
    <property type="project" value="TreeGrafter"/>
</dbReference>
<keyword evidence="7" id="KW-1185">Reference proteome</keyword>
<dbReference type="AlphaFoldDB" id="A0A1M5CAY4"/>
<evidence type="ECO:0000256" key="3">
    <source>
        <dbReference type="ARBA" id="ARBA00023125"/>
    </source>
</evidence>
<dbReference type="EMBL" id="FQUJ01000013">
    <property type="protein sequence ID" value="SHF51879.1"/>
    <property type="molecule type" value="Genomic_DNA"/>
</dbReference>
<name>A0A1M5CAY4_9GAMM</name>
<dbReference type="FunFam" id="1.10.10.10:FF:000511">
    <property type="entry name" value="LysR family transcriptional regulator"/>
    <property type="match status" value="1"/>
</dbReference>
<reference evidence="6 7" key="1">
    <citation type="submission" date="2016-11" db="EMBL/GenBank/DDBJ databases">
        <authorList>
            <person name="Jaros S."/>
            <person name="Januszkiewicz K."/>
            <person name="Wedrychowicz H."/>
        </authorList>
    </citation>
    <scope>NUCLEOTIDE SEQUENCE [LARGE SCALE GENOMIC DNA]</scope>
    <source>
        <strain evidence="6 7">DSM 19980</strain>
    </source>
</reference>
<feature type="domain" description="HTH lysR-type" evidence="5">
    <location>
        <begin position="14"/>
        <end position="71"/>
    </location>
</feature>
<comment type="similarity">
    <text evidence="1">Belongs to the LysR transcriptional regulatory family.</text>
</comment>
<organism evidence="6 7">
    <name type="scientific">Modicisalibacter ilicicola DSM 19980</name>
    <dbReference type="NCBI Taxonomy" id="1121942"/>
    <lineage>
        <taxon>Bacteria</taxon>
        <taxon>Pseudomonadati</taxon>
        <taxon>Pseudomonadota</taxon>
        <taxon>Gammaproteobacteria</taxon>
        <taxon>Oceanospirillales</taxon>
        <taxon>Halomonadaceae</taxon>
        <taxon>Modicisalibacter</taxon>
    </lineage>
</organism>
<dbReference type="PANTHER" id="PTHR30126:SF98">
    <property type="entry name" value="HTH-TYPE TRANSCRIPTIONAL ACTIVATOR BAUR"/>
    <property type="match status" value="1"/>
</dbReference>
<dbReference type="InterPro" id="IPR005119">
    <property type="entry name" value="LysR_subst-bd"/>
</dbReference>
<evidence type="ECO:0000313" key="6">
    <source>
        <dbReference type="EMBL" id="SHF51879.1"/>
    </source>
</evidence>
<evidence type="ECO:0000256" key="2">
    <source>
        <dbReference type="ARBA" id="ARBA00023015"/>
    </source>
</evidence>
<dbReference type="Gene3D" id="3.40.190.290">
    <property type="match status" value="1"/>
</dbReference>
<keyword evidence="3 6" id="KW-0238">DNA-binding</keyword>
<evidence type="ECO:0000313" key="7">
    <source>
        <dbReference type="Proteomes" id="UP000184346"/>
    </source>
</evidence>
<dbReference type="GO" id="GO:0003700">
    <property type="term" value="F:DNA-binding transcription factor activity"/>
    <property type="evidence" value="ECO:0007669"/>
    <property type="project" value="InterPro"/>
</dbReference>
<keyword evidence="4" id="KW-0804">Transcription</keyword>
<sequence length="312" mass="34099">MERAPLPLNQVSDFDIRLLRVFKAVVECGGFTAAEVALGIGRSAISVHMGDLEKRLGLRLCQRGRGGFALTEEGREVYQATLALLASLETFRTEVNGLHRALRGELNIGITDNLVSLPQMRITHALAELKRRGPEVRINIHMTPPDAIALAVLDGSLHLGVVPAINSLASLESIPLYSERSLLYCADNHPLFHVDDAALAGVCLGHQEAVMPSYPLPPAARERHERLATSATASDREGIAFLILTGRYIGYLPDHLARPWVESGRLRALCPEQESFTTEFVTVTRRGRRPHRVLEAFLAALAAQGEPADGEE</sequence>
<dbReference type="OrthoDB" id="8587655at2"/>
<accession>A0A1M5CAY4</accession>
<protein>
    <submittedName>
        <fullName evidence="6">DNA-binding transcriptional regulator, LysR family</fullName>
    </submittedName>
</protein>
<dbReference type="RefSeq" id="WP_072824063.1">
    <property type="nucleotide sequence ID" value="NZ_FQUJ01000013.1"/>
</dbReference>
<keyword evidence="2" id="KW-0805">Transcription regulation</keyword>
<dbReference type="PROSITE" id="PS50931">
    <property type="entry name" value="HTH_LYSR"/>
    <property type="match status" value="1"/>
</dbReference>
<evidence type="ECO:0000259" key="5">
    <source>
        <dbReference type="PROSITE" id="PS50931"/>
    </source>
</evidence>
<proteinExistence type="inferred from homology"/>
<dbReference type="InterPro" id="IPR036390">
    <property type="entry name" value="WH_DNA-bd_sf"/>
</dbReference>
<evidence type="ECO:0000256" key="4">
    <source>
        <dbReference type="ARBA" id="ARBA00023163"/>
    </source>
</evidence>
<dbReference type="SUPFAM" id="SSF53850">
    <property type="entry name" value="Periplasmic binding protein-like II"/>
    <property type="match status" value="1"/>
</dbReference>
<gene>
    <name evidence="6" type="ORF">SAMN02745148_02868</name>
</gene>
<dbReference type="Gene3D" id="1.10.10.10">
    <property type="entry name" value="Winged helix-like DNA-binding domain superfamily/Winged helix DNA-binding domain"/>
    <property type="match status" value="1"/>
</dbReference>
<evidence type="ECO:0000256" key="1">
    <source>
        <dbReference type="ARBA" id="ARBA00009437"/>
    </source>
</evidence>
<dbReference type="Proteomes" id="UP000184346">
    <property type="component" value="Unassembled WGS sequence"/>
</dbReference>